<evidence type="ECO:0000256" key="3">
    <source>
        <dbReference type="ARBA" id="ARBA00022679"/>
    </source>
</evidence>
<keyword evidence="4" id="KW-0548">Nucleotidyltransferase</keyword>
<protein>
    <recommendedName>
        <fullName evidence="1">DNA-directed RNA polymerase</fullName>
        <ecNumber evidence="1">2.7.7.6</ecNumber>
    </recommendedName>
</protein>
<dbReference type="InterPro" id="IPR007081">
    <property type="entry name" value="RNA_pol_Rpb1_5"/>
</dbReference>
<dbReference type="InterPro" id="IPR045867">
    <property type="entry name" value="DNA-dir_RpoC_beta_prime"/>
</dbReference>
<evidence type="ECO:0000259" key="6">
    <source>
        <dbReference type="Pfam" id="PF04983"/>
    </source>
</evidence>
<dbReference type="GO" id="GO:0005665">
    <property type="term" value="C:RNA polymerase II, core complex"/>
    <property type="evidence" value="ECO:0007669"/>
    <property type="project" value="TreeGrafter"/>
</dbReference>
<sequence length="985" mass="112911">MADVKRQVISPALSVPIIGVIQDSLLGAYNMTQPNMRIDYRDAMDIVSYTTIDDFSDFKKKEYKGTDLFSMIIPKKISTNRGKFVLKRGELDPEKGVMNKSMLGSKKPNSMVHLIWDEYGVEETKNFLDNIQRMINQFNLMNGFTCGIGDIDIKREIVEKIETMNQTKKLEVKHLITELENNPDLMDENLFEMSVFSELNAISEEVSKLIIQNMDKDNNFYIMAIGSGSKGSPSNIGQMGGCIGQTAVEGKRPKKKLNGRAQPYFYQNDDSAEARGFIESSFIEGLRPTEFIFHNMGSREGLIDTAIRTAESGYIQRKLIKTMEDISVKYDGTVRNSNDTIIQFTYGDCGIDTTRQYKHTLKSMEYSDDEFDKVYKFNKDELKKVDITNGDNENYVKQLKQLRDSMRMSLVKVSLNYKVFNPDYMLPINFTRIIDNTQHEDLPSKDKLSAKYVLNKLEDLIEYKNTMLASVSKTEITKEGDKNIKLKDERVAKTAFRYALHNYLSPKRVIMEYKFNKAQFDRVIEQIINGFNNSVVNPGQMVGILAAQSIGEPVTQLTLNSFHSAGIGAKGTANLGVGRVRELLSFSKNIKTPIMEIFLEDQYKKSKDMANRIASHIKFTTINDIRDRIDVFYDPNPYKKEGFMEKDGVFNIFHSHNPGKYSCQSEINNLPWLLRLELNREKMMEKDITLLDIKSKFCSFWEKRYQSTRSLKKDEKRLMEKVQQLAVLSNSDNDRNPIIHIRFDMINYDFGTIVKFTDTIIDTFKLKGMESIEDILDVKKERAVVIDKKTNALNKEEEYVIYTKGVNLVDIRYINGIDLQRTIGNDVVLIYEEFGIEAARTALLTELRKIIDDSKSNYQHVSILLDVMTSNGNLISVDRHGLNKVDTNPFARASFEKTIEQFINASVFCETDTMNSVSSRIMAGLVIKGGTGSIDLEMDTNMLEKSEYIEQTYLYEKSEAQEITLDPVIKDTIEGEEKDDIFMPF</sequence>
<evidence type="ECO:0000259" key="10">
    <source>
        <dbReference type="Pfam" id="PF05000"/>
    </source>
</evidence>
<dbReference type="InterPro" id="IPR007075">
    <property type="entry name" value="RNA_pol_Rpb1_6"/>
</dbReference>
<feature type="domain" description="RNA polymerase Rpb1" evidence="7">
    <location>
        <begin position="620"/>
        <end position="743"/>
    </location>
</feature>
<evidence type="ECO:0000313" key="11">
    <source>
        <dbReference type="EMBL" id="QHS77163.1"/>
    </source>
</evidence>
<proteinExistence type="predicted"/>
<accession>A0A6C0ACJ0</accession>
<dbReference type="Gene3D" id="1.10.150.390">
    <property type="match status" value="1"/>
</dbReference>
<dbReference type="Pfam" id="PF04992">
    <property type="entry name" value="RNA_pol_Rpb1_6"/>
    <property type="match status" value="1"/>
</dbReference>
<dbReference type="Pfam" id="PF04998">
    <property type="entry name" value="RNA_pol_Rpb1_5"/>
    <property type="match status" value="1"/>
</dbReference>
<evidence type="ECO:0000256" key="2">
    <source>
        <dbReference type="ARBA" id="ARBA00022478"/>
    </source>
</evidence>
<name>A0A6C0ACJ0_9ZZZZ</name>
<evidence type="ECO:0000259" key="8">
    <source>
        <dbReference type="Pfam" id="PF04992"/>
    </source>
</evidence>
<feature type="domain" description="RNA polymerase Rpb1" evidence="8">
    <location>
        <begin position="360"/>
        <end position="534"/>
    </location>
</feature>
<feature type="domain" description="RNA polymerase Rpb1" evidence="10">
    <location>
        <begin position="178"/>
        <end position="278"/>
    </location>
</feature>
<keyword evidence="5" id="KW-0804">Transcription</keyword>
<reference evidence="11" key="1">
    <citation type="journal article" date="2020" name="Nature">
        <title>Giant virus diversity and host interactions through global metagenomics.</title>
        <authorList>
            <person name="Schulz F."/>
            <person name="Roux S."/>
            <person name="Paez-Espino D."/>
            <person name="Jungbluth S."/>
            <person name="Walsh D.A."/>
            <person name="Denef V.J."/>
            <person name="McMahon K.D."/>
            <person name="Konstantinidis K.T."/>
            <person name="Eloe-Fadrosh E.A."/>
            <person name="Kyrpides N.C."/>
            <person name="Woyke T."/>
        </authorList>
    </citation>
    <scope>NUCLEOTIDE SEQUENCE</scope>
    <source>
        <strain evidence="11">GVMAG-S-1004661-13</strain>
    </source>
</reference>
<dbReference type="Gene3D" id="6.10.250.2940">
    <property type="match status" value="1"/>
</dbReference>
<dbReference type="PANTHER" id="PTHR19376:SF37">
    <property type="entry name" value="DNA-DIRECTED RNA POLYMERASE II SUBUNIT RPB1"/>
    <property type="match status" value="1"/>
</dbReference>
<dbReference type="Pfam" id="PF05000">
    <property type="entry name" value="RNA_pol_Rpb1_4"/>
    <property type="match status" value="1"/>
</dbReference>
<dbReference type="InterPro" id="IPR042102">
    <property type="entry name" value="RNA_pol_Rpb1_3_sf"/>
</dbReference>
<evidence type="ECO:0000256" key="4">
    <source>
        <dbReference type="ARBA" id="ARBA00022695"/>
    </source>
</evidence>
<feature type="domain" description="RNA polymerase Rpb1" evidence="6">
    <location>
        <begin position="7"/>
        <end position="151"/>
    </location>
</feature>
<dbReference type="EC" id="2.7.7.6" evidence="1"/>
<organism evidence="11">
    <name type="scientific">viral metagenome</name>
    <dbReference type="NCBI Taxonomy" id="1070528"/>
    <lineage>
        <taxon>unclassified sequences</taxon>
        <taxon>metagenomes</taxon>
        <taxon>organismal metagenomes</taxon>
    </lineage>
</organism>
<dbReference type="EMBL" id="MN740543">
    <property type="protein sequence ID" value="QHS77163.1"/>
    <property type="molecule type" value="Genomic_DNA"/>
</dbReference>
<dbReference type="GO" id="GO:0006351">
    <property type="term" value="P:DNA-templated transcription"/>
    <property type="evidence" value="ECO:0007669"/>
    <property type="project" value="InterPro"/>
</dbReference>
<dbReference type="GO" id="GO:0003899">
    <property type="term" value="F:DNA-directed RNA polymerase activity"/>
    <property type="evidence" value="ECO:0007669"/>
    <property type="project" value="UniProtKB-EC"/>
</dbReference>
<dbReference type="Gene3D" id="3.30.1360.140">
    <property type="match status" value="1"/>
</dbReference>
<dbReference type="InterPro" id="IPR007066">
    <property type="entry name" value="RNA_pol_Rpb1_3"/>
</dbReference>
<dbReference type="PANTHER" id="PTHR19376">
    <property type="entry name" value="DNA-DIRECTED RNA POLYMERASE"/>
    <property type="match status" value="1"/>
</dbReference>
<evidence type="ECO:0000256" key="5">
    <source>
        <dbReference type="ARBA" id="ARBA00023163"/>
    </source>
</evidence>
<dbReference type="GO" id="GO:0003677">
    <property type="term" value="F:DNA binding"/>
    <property type="evidence" value="ECO:0007669"/>
    <property type="project" value="InterPro"/>
</dbReference>
<evidence type="ECO:0000259" key="7">
    <source>
        <dbReference type="Pfam" id="PF04990"/>
    </source>
</evidence>
<dbReference type="SUPFAM" id="SSF64484">
    <property type="entry name" value="beta and beta-prime subunits of DNA dependent RNA-polymerase"/>
    <property type="match status" value="1"/>
</dbReference>
<dbReference type="InterPro" id="IPR038120">
    <property type="entry name" value="Rpb1_funnel_sf"/>
</dbReference>
<dbReference type="Gene3D" id="6.20.50.80">
    <property type="match status" value="1"/>
</dbReference>
<keyword evidence="3" id="KW-0808">Transferase</keyword>
<dbReference type="AlphaFoldDB" id="A0A6C0ACJ0"/>
<dbReference type="Gene3D" id="1.10.132.30">
    <property type="match status" value="1"/>
</dbReference>
<dbReference type="Pfam" id="PF04983">
    <property type="entry name" value="RNA_pol_Rpb1_3"/>
    <property type="match status" value="1"/>
</dbReference>
<keyword evidence="2" id="KW-0240">DNA-directed RNA polymerase</keyword>
<dbReference type="InterPro" id="IPR038593">
    <property type="entry name" value="RNA_pol_Rpb1_7_sf"/>
</dbReference>
<dbReference type="Gene3D" id="1.10.274.100">
    <property type="entry name" value="RNA polymerase Rpb1, domain 3"/>
    <property type="match status" value="1"/>
</dbReference>
<dbReference type="InterPro" id="IPR007083">
    <property type="entry name" value="RNA_pol_Rpb1_4"/>
</dbReference>
<evidence type="ECO:0000259" key="9">
    <source>
        <dbReference type="Pfam" id="PF04998"/>
    </source>
</evidence>
<dbReference type="InterPro" id="IPR007073">
    <property type="entry name" value="RNA_pol_Rpb1_7"/>
</dbReference>
<feature type="domain" description="RNA polymerase Rpb1" evidence="9">
    <location>
        <begin position="285"/>
        <end position="888"/>
    </location>
</feature>
<evidence type="ECO:0000256" key="1">
    <source>
        <dbReference type="ARBA" id="ARBA00012418"/>
    </source>
</evidence>
<dbReference type="Pfam" id="PF04990">
    <property type="entry name" value="RNA_pol_Rpb1_7"/>
    <property type="match status" value="1"/>
</dbReference>